<feature type="non-terminal residue" evidence="2">
    <location>
        <position position="64"/>
    </location>
</feature>
<dbReference type="Gene3D" id="2.60.40.10">
    <property type="entry name" value="Immunoglobulins"/>
    <property type="match status" value="1"/>
</dbReference>
<protein>
    <submittedName>
        <fullName evidence="2">Fn3 domain containing protein</fullName>
    </submittedName>
</protein>
<dbReference type="InterPro" id="IPR036116">
    <property type="entry name" value="FN3_sf"/>
</dbReference>
<dbReference type="Proteomes" id="UP000292052">
    <property type="component" value="Unassembled WGS sequence"/>
</dbReference>
<dbReference type="STRING" id="1661398.A0A482VSR8"/>
<organism evidence="2 3">
    <name type="scientific">Asbolus verrucosus</name>
    <name type="common">Desert ironclad beetle</name>
    <dbReference type="NCBI Taxonomy" id="1661398"/>
    <lineage>
        <taxon>Eukaryota</taxon>
        <taxon>Metazoa</taxon>
        <taxon>Ecdysozoa</taxon>
        <taxon>Arthropoda</taxon>
        <taxon>Hexapoda</taxon>
        <taxon>Insecta</taxon>
        <taxon>Pterygota</taxon>
        <taxon>Neoptera</taxon>
        <taxon>Endopterygota</taxon>
        <taxon>Coleoptera</taxon>
        <taxon>Polyphaga</taxon>
        <taxon>Cucujiformia</taxon>
        <taxon>Tenebrionidae</taxon>
        <taxon>Pimeliinae</taxon>
        <taxon>Asbolus</taxon>
    </lineage>
</organism>
<dbReference type="InterPro" id="IPR003961">
    <property type="entry name" value="FN3_dom"/>
</dbReference>
<gene>
    <name evidence="2" type="ORF">BDFB_001617</name>
</gene>
<evidence type="ECO:0000259" key="1">
    <source>
        <dbReference type="PROSITE" id="PS50853"/>
    </source>
</evidence>
<keyword evidence="3" id="KW-1185">Reference proteome</keyword>
<comment type="caution">
    <text evidence="2">The sequence shown here is derived from an EMBL/GenBank/DDBJ whole genome shotgun (WGS) entry which is preliminary data.</text>
</comment>
<dbReference type="SUPFAM" id="SSF49265">
    <property type="entry name" value="Fibronectin type III"/>
    <property type="match status" value="1"/>
</dbReference>
<dbReference type="OrthoDB" id="6138780at2759"/>
<dbReference type="EMBL" id="QDEB01070677">
    <property type="protein sequence ID" value="RZC35449.1"/>
    <property type="molecule type" value="Genomic_DNA"/>
</dbReference>
<feature type="non-terminal residue" evidence="2">
    <location>
        <position position="1"/>
    </location>
</feature>
<proteinExistence type="predicted"/>
<dbReference type="PROSITE" id="PS50853">
    <property type="entry name" value="FN3"/>
    <property type="match status" value="1"/>
</dbReference>
<dbReference type="CDD" id="cd00063">
    <property type="entry name" value="FN3"/>
    <property type="match status" value="1"/>
</dbReference>
<accession>A0A482VSR8</accession>
<evidence type="ECO:0000313" key="2">
    <source>
        <dbReference type="EMBL" id="RZC35449.1"/>
    </source>
</evidence>
<name>A0A482VSR8_ASBVE</name>
<dbReference type="Pfam" id="PF00041">
    <property type="entry name" value="fn3"/>
    <property type="match status" value="1"/>
</dbReference>
<dbReference type="InterPro" id="IPR013783">
    <property type="entry name" value="Ig-like_fold"/>
</dbReference>
<dbReference type="AlphaFoldDB" id="A0A482VSR8"/>
<evidence type="ECO:0000313" key="3">
    <source>
        <dbReference type="Proteomes" id="UP000292052"/>
    </source>
</evidence>
<reference evidence="2 3" key="1">
    <citation type="submission" date="2017-03" db="EMBL/GenBank/DDBJ databases">
        <title>Genome of the blue death feigning beetle - Asbolus verrucosus.</title>
        <authorList>
            <person name="Rider S.D."/>
        </authorList>
    </citation>
    <scope>NUCLEOTIDE SEQUENCE [LARGE SCALE GENOMIC DNA]</scope>
    <source>
        <strain evidence="2">Butters</strain>
        <tissue evidence="2">Head and leg muscle</tissue>
    </source>
</reference>
<sequence>PAGKPTITTAHNTSSTALHISWRPPHHETIHGEFLGYRIAYRPRDRGDEAFKEIYIRDPTVEKE</sequence>
<feature type="domain" description="Fibronectin type-III" evidence="1">
    <location>
        <begin position="4"/>
        <end position="64"/>
    </location>
</feature>